<gene>
    <name evidence="1" type="ORF">Solivirus2_29</name>
</gene>
<evidence type="ECO:0000313" key="1">
    <source>
        <dbReference type="EMBL" id="AYV85958.1"/>
    </source>
</evidence>
<organism evidence="1">
    <name type="scientific">Solivirus sp</name>
    <dbReference type="NCBI Taxonomy" id="2487772"/>
    <lineage>
        <taxon>Viruses</taxon>
        <taxon>Pithoviruses</taxon>
    </lineage>
</organism>
<proteinExistence type="predicted"/>
<dbReference type="EMBL" id="MK072490">
    <property type="protein sequence ID" value="AYV85958.1"/>
    <property type="molecule type" value="Genomic_DNA"/>
</dbReference>
<accession>A0A3G5AFP5</accession>
<sequence length="446" mass="53429">MSQVPKVGDFLTIQYRDTQFIVQVYNIIDNRLYLRDIASKIETSLTFVKGDWKLPNGDLIPFNNVSLYTPNAISLPVQEPRTQITDSYITELELLKQLDHDSFMNVCLTNKFLASLCNGKQNQRLYESRMEEHYPKIYKMIKRELKETPDWRKLYFTTARFDKAKLKENGLQEKDYPNSLIEAKILLEFNPDVFDLRDNMKNLNYHLLKLKEKRKSDAEDLLIFLFERHVIDQFDEDDYNFAFDFGLVRLIDFLEKREGYRPDIPNILHALPYIEEMKDYITKLIIHDDRSFTVKYKYGEFTHRYENLISEHFYLTTLKYLKTIGVNPTYNDLVLALQFHNYTVANWLIQFIDVRGHELELLEVFVNNFGITNYESFPEHLFKFMFGFNNYVNVPQMNDIIRIFYDKSRKRMKALHIEEFISDMRVKNYYLHLVGLEDFVDLNHPQ</sequence>
<reference evidence="1" key="1">
    <citation type="submission" date="2018-10" db="EMBL/GenBank/DDBJ databases">
        <title>Hidden diversity of soil giant viruses.</title>
        <authorList>
            <person name="Schulz F."/>
            <person name="Alteio L."/>
            <person name="Goudeau D."/>
            <person name="Ryan E.M."/>
            <person name="Malmstrom R.R."/>
            <person name="Blanchard J."/>
            <person name="Woyke T."/>
        </authorList>
    </citation>
    <scope>NUCLEOTIDE SEQUENCE</scope>
    <source>
        <strain evidence="1">SOV1</strain>
    </source>
</reference>
<protein>
    <submittedName>
        <fullName evidence="1">Uncharacterized protein</fullName>
    </submittedName>
</protein>
<name>A0A3G5AFP5_9VIRU</name>